<keyword evidence="3" id="KW-1185">Reference proteome</keyword>
<dbReference type="Proteomes" id="UP000588068">
    <property type="component" value="Unassembled WGS sequence"/>
</dbReference>
<evidence type="ECO:0000256" key="1">
    <source>
        <dbReference type="SAM" id="SignalP"/>
    </source>
</evidence>
<organism evidence="2 3">
    <name type="scientific">Povalibacter uvarum</name>
    <dbReference type="NCBI Taxonomy" id="732238"/>
    <lineage>
        <taxon>Bacteria</taxon>
        <taxon>Pseudomonadati</taxon>
        <taxon>Pseudomonadota</taxon>
        <taxon>Gammaproteobacteria</taxon>
        <taxon>Steroidobacterales</taxon>
        <taxon>Steroidobacteraceae</taxon>
        <taxon>Povalibacter</taxon>
    </lineage>
</organism>
<feature type="chain" id="PRO_5032528119" evidence="1">
    <location>
        <begin position="21"/>
        <end position="638"/>
    </location>
</feature>
<dbReference type="AlphaFoldDB" id="A0A841HQF8"/>
<accession>A0A841HQF8</accession>
<reference evidence="2 3" key="1">
    <citation type="submission" date="2020-08" db="EMBL/GenBank/DDBJ databases">
        <title>Genomic Encyclopedia of Type Strains, Phase IV (KMG-IV): sequencing the most valuable type-strain genomes for metagenomic binning, comparative biology and taxonomic classification.</title>
        <authorList>
            <person name="Goeker M."/>
        </authorList>
    </citation>
    <scope>NUCLEOTIDE SEQUENCE [LARGE SCALE GENOMIC DNA]</scope>
    <source>
        <strain evidence="2 3">DSM 26723</strain>
    </source>
</reference>
<evidence type="ECO:0000313" key="2">
    <source>
        <dbReference type="EMBL" id="MBB6094874.1"/>
    </source>
</evidence>
<feature type="signal peptide" evidence="1">
    <location>
        <begin position="1"/>
        <end position="20"/>
    </location>
</feature>
<comment type="caution">
    <text evidence="2">The sequence shown here is derived from an EMBL/GenBank/DDBJ whole genome shotgun (WGS) entry which is preliminary data.</text>
</comment>
<dbReference type="RefSeq" id="WP_184334268.1">
    <property type="nucleotide sequence ID" value="NZ_JACHHZ010000004.1"/>
</dbReference>
<evidence type="ECO:0000313" key="3">
    <source>
        <dbReference type="Proteomes" id="UP000588068"/>
    </source>
</evidence>
<name>A0A841HQF8_9GAMM</name>
<dbReference type="EMBL" id="JACHHZ010000004">
    <property type="protein sequence ID" value="MBB6094874.1"/>
    <property type="molecule type" value="Genomic_DNA"/>
</dbReference>
<sequence length="638" mass="71428">MKGHFVAAILSLLSAQSVVAGQYANFDVAVYIVASTAQRQLSDPKALEAQYERAASQLKFDKVYLETYRDSLFVDEKTLTSIKRFFERKGVKVAGGITLAKGGHGGQFGTFDYESAADREECRRAVELTARHFDEIVLDDFFFYTTKSDANIAAKGSRSWTQYRLEKMREVAENLVIKPAKAVNPKVKVIIKYPNWYEHFQALGYDLDVEAKMFDAVYTGTETRDPDITDQLLQQYQSYLTFRYFDNIRPDYSPDAAKSGGNRGGWVDTFSTRYIDRYAEQLWDTMFAKAPEITLFNWTDMASPKAAEPGHRSTWANKPTSFRWDEMVGSFKSKNGAAPGWGRVAGYSLEQVDAFLGKLGKPMGIASYKPYQSSGEDFLHNYLGNIGIPIELTPVFPESADLVLLTESAKHDPQIVERMKRQLAAGRNVAITSGLLRALHGKGIEDVVELEHTDRRVAIREFLNGYGAGNGTSLNDRADNPSIVFPEIRFFTNDSWVLVRGVAHSKGFPILLMNRYSRGILYVLSIPDNPGDLYNLPQPVVTVIKGYLQDNFPVRIDAPERVSLFAYDNKTFIIQSFRDDEAKAKVSVAAGAMRLRNLVTGEVQSLTAIPVNQRQKVPGRSEAAVTVQPHSYGVYAVE</sequence>
<gene>
    <name evidence="2" type="ORF">HNQ60_003761</name>
</gene>
<proteinExistence type="predicted"/>
<keyword evidence="1" id="KW-0732">Signal</keyword>
<protein>
    <submittedName>
        <fullName evidence="2">Uncharacterized protein</fullName>
    </submittedName>
</protein>